<protein>
    <recommendedName>
        <fullName evidence="9">Beta-xylanase</fullName>
        <ecNumber evidence="9">3.2.1.8</ecNumber>
    </recommendedName>
</protein>
<keyword evidence="6 9" id="KW-0119">Carbohydrate metabolism</keyword>
<reference evidence="12 13" key="1">
    <citation type="journal article" date="2017" name="Front. Microbiol.">
        <title>Labilibaculum manganireducens gen. nov., sp. nov. and Labilibaculum filiforme sp. nov., Novel Bacteroidetes Isolated from Subsurface Sediments of the Baltic Sea.</title>
        <authorList>
            <person name="Vandieken V."/>
            <person name="Marshall I.P."/>
            <person name="Niemann H."/>
            <person name="Engelen B."/>
            <person name="Cypionka H."/>
        </authorList>
    </citation>
    <scope>NUCLEOTIDE SEQUENCE [LARGE SCALE GENOMIC DNA]</scope>
    <source>
        <strain evidence="12 13">59.16B</strain>
    </source>
</reference>
<evidence type="ECO:0000256" key="6">
    <source>
        <dbReference type="ARBA" id="ARBA00023277"/>
    </source>
</evidence>
<dbReference type="Gene3D" id="2.60.40.10">
    <property type="entry name" value="Immunoglobulins"/>
    <property type="match status" value="1"/>
</dbReference>
<keyword evidence="7 9" id="KW-0326">Glycosidase</keyword>
<dbReference type="PRINTS" id="PR00134">
    <property type="entry name" value="GLHYDRLASE10"/>
</dbReference>
<dbReference type="EC" id="3.2.1.8" evidence="9"/>
<gene>
    <name evidence="12" type="ORF">BZG02_12210</name>
</gene>
<dbReference type="RefSeq" id="WP_101261729.1">
    <property type="nucleotide sequence ID" value="NZ_MVDD01000008.1"/>
</dbReference>
<dbReference type="Pfam" id="PF00331">
    <property type="entry name" value="Glyco_hydro_10"/>
    <property type="match status" value="1"/>
</dbReference>
<dbReference type="GO" id="GO:0045493">
    <property type="term" value="P:xylan catabolic process"/>
    <property type="evidence" value="ECO:0007669"/>
    <property type="project" value="UniProtKB-KW"/>
</dbReference>
<dbReference type="SMART" id="SM00633">
    <property type="entry name" value="Glyco_10"/>
    <property type="match status" value="1"/>
</dbReference>
<evidence type="ECO:0000256" key="3">
    <source>
        <dbReference type="ARBA" id="ARBA00022651"/>
    </source>
</evidence>
<dbReference type="InterPro" id="IPR003961">
    <property type="entry name" value="FN3_dom"/>
</dbReference>
<evidence type="ECO:0000259" key="11">
    <source>
        <dbReference type="PROSITE" id="PS51760"/>
    </source>
</evidence>
<dbReference type="PANTHER" id="PTHR31490">
    <property type="entry name" value="GLYCOSYL HYDROLASE"/>
    <property type="match status" value="1"/>
</dbReference>
<evidence type="ECO:0000259" key="10">
    <source>
        <dbReference type="PROSITE" id="PS50853"/>
    </source>
</evidence>
<evidence type="ECO:0000313" key="12">
    <source>
        <dbReference type="EMBL" id="PKQ62484.1"/>
    </source>
</evidence>
<evidence type="ECO:0000256" key="2">
    <source>
        <dbReference type="ARBA" id="ARBA00007495"/>
    </source>
</evidence>
<dbReference type="InterPro" id="IPR017853">
    <property type="entry name" value="GH"/>
</dbReference>
<dbReference type="OrthoDB" id="9809277at2"/>
<comment type="similarity">
    <text evidence="2 9">Belongs to the glycosyl hydrolase 10 (cellulase F) family.</text>
</comment>
<dbReference type="Gene3D" id="3.20.20.80">
    <property type="entry name" value="Glycosidases"/>
    <property type="match status" value="1"/>
</dbReference>
<keyword evidence="4" id="KW-0732">Signal</keyword>
<keyword evidence="3" id="KW-0858">Xylan degradation</keyword>
<keyword evidence="5 9" id="KW-0378">Hydrolase</keyword>
<dbReference type="EMBL" id="MVDD01000008">
    <property type="protein sequence ID" value="PKQ62484.1"/>
    <property type="molecule type" value="Genomic_DNA"/>
</dbReference>
<dbReference type="SUPFAM" id="SSF49265">
    <property type="entry name" value="Fibronectin type III"/>
    <property type="match status" value="1"/>
</dbReference>
<dbReference type="InterPro" id="IPR036116">
    <property type="entry name" value="FN3_sf"/>
</dbReference>
<dbReference type="PROSITE" id="PS50853">
    <property type="entry name" value="FN3"/>
    <property type="match status" value="1"/>
</dbReference>
<dbReference type="PROSITE" id="PS51257">
    <property type="entry name" value="PROKAR_LIPOPROTEIN"/>
    <property type="match status" value="1"/>
</dbReference>
<evidence type="ECO:0000256" key="5">
    <source>
        <dbReference type="ARBA" id="ARBA00022801"/>
    </source>
</evidence>
<dbReference type="GO" id="GO:0031176">
    <property type="term" value="F:endo-1,4-beta-xylanase activity"/>
    <property type="evidence" value="ECO:0007669"/>
    <property type="project" value="UniProtKB-EC"/>
</dbReference>
<dbReference type="CDD" id="cd00063">
    <property type="entry name" value="FN3"/>
    <property type="match status" value="1"/>
</dbReference>
<evidence type="ECO:0000256" key="4">
    <source>
        <dbReference type="ARBA" id="ARBA00022729"/>
    </source>
</evidence>
<dbReference type="InterPro" id="IPR044846">
    <property type="entry name" value="GH10"/>
</dbReference>
<proteinExistence type="inferred from homology"/>
<evidence type="ECO:0000256" key="9">
    <source>
        <dbReference type="RuleBase" id="RU361174"/>
    </source>
</evidence>
<dbReference type="AlphaFoldDB" id="A0A2N3HWQ5"/>
<comment type="caution">
    <text evidence="12">The sequence shown here is derived from an EMBL/GenBank/DDBJ whole genome shotgun (WGS) entry which is preliminary data.</text>
</comment>
<name>A0A2N3HWQ5_9BACT</name>
<dbReference type="InterPro" id="IPR013783">
    <property type="entry name" value="Ig-like_fold"/>
</dbReference>
<sequence length="451" mass="50816">MNEFRFRFLTILIGLLISITSCSSGGGDSEPEIELGDPIANQATSITSSSFTASWSRVYRAESYLLDVSEDAGFATFLAGYNAKSLVSLNEDITGLESNMQYYYRVKAVNGAIVSSYSNIVETTTSFIPDSDQTLKKAADTFFVGVAVQSGKLNGQYDETYRKEFSSITAEWEMKMNVMHPSVDTYDFGPADAIVNYGQTNGINVHGHSLIWHNSTPDWVKNFAGTDQEFEDMIEEYITTVVTRYKGKVTSWDVVNEAVEDGSGNLRNSIYRQKMGDDYIAKCYQFVRAADPDVLIFYNDYSMIIDQTKQDAVFAMVDDFIARNIPIDGVGFQMHISHDYPAKADIQKATDRIVERNLKVHFSELDVRANPNKDITSLTAERSLSQKAKVKEVVQVYNSIPNDNKYALTVWGLKDSETWLTDFYGYVDWPLLFDGNYNKKDAYYGFLEGLQ</sequence>
<keyword evidence="8 9" id="KW-0624">Polysaccharide degradation</keyword>
<dbReference type="Proteomes" id="UP000233535">
    <property type="component" value="Unassembled WGS sequence"/>
</dbReference>
<dbReference type="Pfam" id="PF00041">
    <property type="entry name" value="fn3"/>
    <property type="match status" value="1"/>
</dbReference>
<evidence type="ECO:0000256" key="8">
    <source>
        <dbReference type="ARBA" id="ARBA00023326"/>
    </source>
</evidence>
<evidence type="ECO:0000313" key="13">
    <source>
        <dbReference type="Proteomes" id="UP000233535"/>
    </source>
</evidence>
<feature type="domain" description="GH10" evidence="11">
    <location>
        <begin position="129"/>
        <end position="449"/>
    </location>
</feature>
<accession>A0A2N3HWQ5</accession>
<comment type="catalytic activity">
    <reaction evidence="1 9">
        <text>Endohydrolysis of (1-&gt;4)-beta-D-xylosidic linkages in xylans.</text>
        <dbReference type="EC" id="3.2.1.8"/>
    </reaction>
</comment>
<feature type="domain" description="Fibronectin type-III" evidence="10">
    <location>
        <begin position="37"/>
        <end position="131"/>
    </location>
</feature>
<dbReference type="PANTHER" id="PTHR31490:SF88">
    <property type="entry name" value="BETA-XYLANASE"/>
    <property type="match status" value="1"/>
</dbReference>
<evidence type="ECO:0000256" key="1">
    <source>
        <dbReference type="ARBA" id="ARBA00000681"/>
    </source>
</evidence>
<organism evidence="12 13">
    <name type="scientific">Labilibaculum filiforme</name>
    <dbReference type="NCBI Taxonomy" id="1940526"/>
    <lineage>
        <taxon>Bacteria</taxon>
        <taxon>Pseudomonadati</taxon>
        <taxon>Bacteroidota</taxon>
        <taxon>Bacteroidia</taxon>
        <taxon>Marinilabiliales</taxon>
        <taxon>Marinifilaceae</taxon>
        <taxon>Labilibaculum</taxon>
    </lineage>
</organism>
<dbReference type="SUPFAM" id="SSF51445">
    <property type="entry name" value="(Trans)glycosidases"/>
    <property type="match status" value="1"/>
</dbReference>
<dbReference type="PROSITE" id="PS51760">
    <property type="entry name" value="GH10_2"/>
    <property type="match status" value="1"/>
</dbReference>
<keyword evidence="13" id="KW-1185">Reference proteome</keyword>
<dbReference type="SMART" id="SM00060">
    <property type="entry name" value="FN3"/>
    <property type="match status" value="1"/>
</dbReference>
<evidence type="ECO:0000256" key="7">
    <source>
        <dbReference type="ARBA" id="ARBA00023295"/>
    </source>
</evidence>
<dbReference type="InterPro" id="IPR001000">
    <property type="entry name" value="GH10_dom"/>
</dbReference>